<dbReference type="InterPro" id="IPR014541">
    <property type="entry name" value="Amdntrnsf_FN0238"/>
</dbReference>
<keyword evidence="2" id="KW-1185">Reference proteome</keyword>
<name>A0A167H8N6_9GAMM</name>
<evidence type="ECO:0000313" key="2">
    <source>
        <dbReference type="Proteomes" id="UP000076830"/>
    </source>
</evidence>
<evidence type="ECO:0000313" key="1">
    <source>
        <dbReference type="EMBL" id="ANB19456.1"/>
    </source>
</evidence>
<dbReference type="AlphaFoldDB" id="A0A167H8N6"/>
<dbReference type="PANTHER" id="PTHR43224:SF1">
    <property type="entry name" value="AMIDINOTRANSFERASE"/>
    <property type="match status" value="1"/>
</dbReference>
<proteinExistence type="predicted"/>
<dbReference type="SUPFAM" id="SSF55909">
    <property type="entry name" value="Pentein"/>
    <property type="match status" value="1"/>
</dbReference>
<dbReference type="Proteomes" id="UP000076830">
    <property type="component" value="Chromosome"/>
</dbReference>
<dbReference type="RefSeq" id="WP_067650349.1">
    <property type="nucleotide sequence ID" value="NZ_CP015249.1"/>
</dbReference>
<accession>A0A167H8N6</accession>
<dbReference type="KEGG" id="dko:I596_3468"/>
<sequence length="304" mass="32322">MILTDPAAFLAAFDEERFPPRGPSTARAAFTVAPADFSLAAESARDNRYMDLSAAPDPLRALAEHAGLTRRIGADLPTLCFPGDPACPDGIFPNNVFATVPGRLIVGRMRHAVRRREAGRADIRAFFTGLLGYRTIDLSQESFVAELTGALVIDRARGIGYCGLSERCDRAGARAMQAAFGLRLMFCFDLAPGEYHTNVVLALLAGRSAIIAPDGFADPAVPDAIARAYGGRAVFIDAAQKRAYAGNAISLTPQRVWMSERAADALTPGQRAALAGWGWSIGSVDLATIETAGGSLRCCVAEIY</sequence>
<protein>
    <submittedName>
        <fullName evidence="1">Amidinotransferase</fullName>
    </submittedName>
</protein>
<reference evidence="1 2" key="1">
    <citation type="submission" date="2016-04" db="EMBL/GenBank/DDBJ databases">
        <title>Complete genome sequence of Dokdonella koreensis DS-123T.</title>
        <authorList>
            <person name="Kim J.F."/>
            <person name="Lee H."/>
            <person name="Kwak M.-J."/>
        </authorList>
    </citation>
    <scope>NUCLEOTIDE SEQUENCE [LARGE SCALE GENOMIC DNA]</scope>
    <source>
        <strain evidence="1 2">DS-123</strain>
    </source>
</reference>
<dbReference type="Gene3D" id="3.75.10.10">
    <property type="entry name" value="L-arginine/glycine Amidinotransferase, Chain A"/>
    <property type="match status" value="1"/>
</dbReference>
<keyword evidence="1" id="KW-0808">Transferase</keyword>
<dbReference type="STRING" id="1300342.I596_3468"/>
<gene>
    <name evidence="1" type="ORF">I596_3468</name>
</gene>
<dbReference type="Pfam" id="PF19420">
    <property type="entry name" value="DDAH_eukar"/>
    <property type="match status" value="1"/>
</dbReference>
<dbReference type="PANTHER" id="PTHR43224">
    <property type="entry name" value="AMIDINOTRANSFERASE"/>
    <property type="match status" value="1"/>
</dbReference>
<dbReference type="PATRIC" id="fig|1300342.3.peg.3387"/>
<dbReference type="EMBL" id="CP015249">
    <property type="protein sequence ID" value="ANB19456.1"/>
    <property type="molecule type" value="Genomic_DNA"/>
</dbReference>
<organism evidence="1 2">
    <name type="scientific">Dokdonella koreensis DS-123</name>
    <dbReference type="NCBI Taxonomy" id="1300342"/>
    <lineage>
        <taxon>Bacteria</taxon>
        <taxon>Pseudomonadati</taxon>
        <taxon>Pseudomonadota</taxon>
        <taxon>Gammaproteobacteria</taxon>
        <taxon>Lysobacterales</taxon>
        <taxon>Rhodanobacteraceae</taxon>
        <taxon>Dokdonella</taxon>
    </lineage>
</organism>
<dbReference type="GO" id="GO:0016740">
    <property type="term" value="F:transferase activity"/>
    <property type="evidence" value="ECO:0007669"/>
    <property type="project" value="UniProtKB-KW"/>
</dbReference>
<dbReference type="OrthoDB" id="9788268at2"/>